<evidence type="ECO:0000256" key="2">
    <source>
        <dbReference type="SAM" id="Phobius"/>
    </source>
</evidence>
<feature type="signal peptide" evidence="3">
    <location>
        <begin position="1"/>
        <end position="20"/>
    </location>
</feature>
<feature type="region of interest" description="Disordered" evidence="1">
    <location>
        <begin position="187"/>
        <end position="220"/>
    </location>
</feature>
<evidence type="ECO:0000256" key="1">
    <source>
        <dbReference type="SAM" id="MobiDB-lite"/>
    </source>
</evidence>
<gene>
    <name evidence="4" type="ORF">HCOI_00818100</name>
</gene>
<keyword evidence="2" id="KW-1133">Transmembrane helix</keyword>
<feature type="chain" id="PRO_5004879418" evidence="3">
    <location>
        <begin position="21"/>
        <end position="245"/>
    </location>
</feature>
<evidence type="ECO:0000256" key="3">
    <source>
        <dbReference type="SAM" id="SignalP"/>
    </source>
</evidence>
<keyword evidence="2" id="KW-0812">Transmembrane</keyword>
<name>W6NAI6_HAECO</name>
<feature type="compositionally biased region" description="Low complexity" evidence="1">
    <location>
        <begin position="200"/>
        <end position="219"/>
    </location>
</feature>
<feature type="transmembrane region" description="Helical" evidence="2">
    <location>
        <begin position="97"/>
        <end position="121"/>
    </location>
</feature>
<proteinExistence type="predicted"/>
<evidence type="ECO:0000313" key="4">
    <source>
        <dbReference type="EMBL" id="CDL94313.1"/>
    </source>
</evidence>
<accession>W6NAI6</accession>
<dbReference type="OrthoDB" id="5874643at2759"/>
<comment type="caution">
    <text evidence="4">The sequence shown here is derived from an EMBL/GenBank/DDBJ whole genome shotgun (WGS) entry which is preliminary data.</text>
</comment>
<dbReference type="EMBL" id="CAVP010058146">
    <property type="protein sequence ID" value="CDL94313.1"/>
    <property type="molecule type" value="Genomic_DNA"/>
</dbReference>
<feature type="transmembrane region" description="Helical" evidence="2">
    <location>
        <begin position="62"/>
        <end position="85"/>
    </location>
</feature>
<sequence>MRILSAFFAVLFTFINPCMLYKVVSELESSFSHHMSEKVRIRLLESICAYFINNNLTSRLRLAVYVSVLLFSILHIIMTGLALYGHYNCRPSYIRPFIVDGFISFFILLLYMGFSMMMYIHLNSNGSAEEKELMRTQLRNVYVAAAFLLAYMAWLVVSIAAYIDTKKLRAEFMYWIVEEKISMRSKANASSERSDRSSKGSKISYRSRASNRSNLSSRSLKSDVYFSETVQSRTSPVDARSSVPL</sequence>
<reference evidence="4" key="2">
    <citation type="submission" date="2013-05" db="EMBL/GenBank/DDBJ databases">
        <title>The genome and transcriptome of Haemonchus contortus: a key model parasite for drug and vaccine discovery.</title>
        <authorList>
            <person name="Laing R."/>
            <person name="Kikuchi T."/>
            <person name="Martinelli A."/>
            <person name="Tsai I.J."/>
            <person name="Beech R.N."/>
            <person name="Redman E."/>
            <person name="Holroyd N."/>
            <person name="Bartley D.J."/>
            <person name="Beasley H."/>
            <person name="Britton C."/>
            <person name="Curran D."/>
            <person name="Devaney E."/>
            <person name="Gilabert A."/>
            <person name="Jackson F."/>
            <person name="Hunt M."/>
            <person name="Johnston S."/>
            <person name="Kryukov I."/>
            <person name="Li K."/>
            <person name="Morrison A.A."/>
            <person name="Reid A.J."/>
            <person name="Sargison N."/>
            <person name="Saunders G."/>
            <person name="Wasmuth J.D."/>
            <person name="Wolstenholme A."/>
            <person name="Berriman M."/>
            <person name="Gilleard J.S."/>
            <person name="Cotton J.A."/>
        </authorList>
    </citation>
    <scope>NUCLEOTIDE SEQUENCE [LARGE SCALE GENOMIC DNA]</scope>
    <source>
        <strain evidence="4">ISE/inbred ISE</strain>
    </source>
</reference>
<reference evidence="4" key="1">
    <citation type="submission" date="2013-03" db="EMBL/GenBank/DDBJ databases">
        <authorList>
            <person name="Aslett M."/>
        </authorList>
    </citation>
    <scope>NUCLEOTIDE SEQUENCE [LARGE SCALE GENOMIC DNA]</scope>
    <source>
        <strain evidence="4">ISE/inbred ISE</strain>
    </source>
</reference>
<organism evidence="4">
    <name type="scientific">Haemonchus contortus</name>
    <name type="common">Barber pole worm</name>
    <dbReference type="NCBI Taxonomy" id="6289"/>
    <lineage>
        <taxon>Eukaryota</taxon>
        <taxon>Metazoa</taxon>
        <taxon>Ecdysozoa</taxon>
        <taxon>Nematoda</taxon>
        <taxon>Chromadorea</taxon>
        <taxon>Rhabditida</taxon>
        <taxon>Rhabditina</taxon>
        <taxon>Rhabditomorpha</taxon>
        <taxon>Strongyloidea</taxon>
        <taxon>Trichostrongylidae</taxon>
        <taxon>Haemonchus</taxon>
    </lineage>
</organism>
<protein>
    <submittedName>
        <fullName evidence="4">Uncharacterized protein</fullName>
    </submittedName>
</protein>
<keyword evidence="3" id="KW-0732">Signal</keyword>
<dbReference type="AlphaFoldDB" id="W6NAI6"/>
<keyword evidence="2" id="KW-0472">Membrane</keyword>
<feature type="transmembrane region" description="Helical" evidence="2">
    <location>
        <begin position="141"/>
        <end position="163"/>
    </location>
</feature>